<keyword evidence="2" id="KW-1185">Reference proteome</keyword>
<dbReference type="AlphaFoldDB" id="A0A9N9ASP6"/>
<comment type="caution">
    <text evidence="1">The sequence shown here is derived from an EMBL/GenBank/DDBJ whole genome shotgun (WGS) entry which is preliminary data.</text>
</comment>
<dbReference type="EMBL" id="CAJVPV010003117">
    <property type="protein sequence ID" value="CAG8543639.1"/>
    <property type="molecule type" value="Genomic_DNA"/>
</dbReference>
<reference evidence="1" key="1">
    <citation type="submission" date="2021-06" db="EMBL/GenBank/DDBJ databases">
        <authorList>
            <person name="Kallberg Y."/>
            <person name="Tangrot J."/>
            <person name="Rosling A."/>
        </authorList>
    </citation>
    <scope>NUCLEOTIDE SEQUENCE</scope>
    <source>
        <strain evidence="1">CL551</strain>
    </source>
</reference>
<accession>A0A9N9ASP6</accession>
<organism evidence="1 2">
    <name type="scientific">Acaulospora morrowiae</name>
    <dbReference type="NCBI Taxonomy" id="94023"/>
    <lineage>
        <taxon>Eukaryota</taxon>
        <taxon>Fungi</taxon>
        <taxon>Fungi incertae sedis</taxon>
        <taxon>Mucoromycota</taxon>
        <taxon>Glomeromycotina</taxon>
        <taxon>Glomeromycetes</taxon>
        <taxon>Diversisporales</taxon>
        <taxon>Acaulosporaceae</taxon>
        <taxon>Acaulospora</taxon>
    </lineage>
</organism>
<name>A0A9N9ASP6_9GLOM</name>
<dbReference type="Proteomes" id="UP000789342">
    <property type="component" value="Unassembled WGS sequence"/>
</dbReference>
<gene>
    <name evidence="1" type="ORF">AMORRO_LOCUS5245</name>
</gene>
<sequence length="51" mass="5893">AFPWTLVSRMCIPTSVWPLRPALDVWRQFTGMSLNHACSRPNPVRCFPVYS</sequence>
<evidence type="ECO:0000313" key="1">
    <source>
        <dbReference type="EMBL" id="CAG8543639.1"/>
    </source>
</evidence>
<protein>
    <submittedName>
        <fullName evidence="1">2877_t:CDS:1</fullName>
    </submittedName>
</protein>
<proteinExistence type="predicted"/>
<evidence type="ECO:0000313" key="2">
    <source>
        <dbReference type="Proteomes" id="UP000789342"/>
    </source>
</evidence>
<feature type="non-terminal residue" evidence="1">
    <location>
        <position position="1"/>
    </location>
</feature>